<reference evidence="2 3" key="1">
    <citation type="submission" date="2020-01" db="EMBL/GenBank/DDBJ databases">
        <title>Identification and distribution of gene clusters putatively required for synthesis of sphingolipid metabolism inhibitors in phylogenetically diverse species of the filamentous fungus Fusarium.</title>
        <authorList>
            <person name="Kim H.-S."/>
            <person name="Busman M."/>
            <person name="Brown D.W."/>
            <person name="Divon H."/>
            <person name="Uhlig S."/>
            <person name="Proctor R.H."/>
        </authorList>
    </citation>
    <scope>NUCLEOTIDE SEQUENCE [LARGE SCALE GENOMIC DNA]</scope>
    <source>
        <strain evidence="2 3">NRRL 20459</strain>
    </source>
</reference>
<keyword evidence="3" id="KW-1185">Reference proteome</keyword>
<feature type="compositionally biased region" description="Basic and acidic residues" evidence="1">
    <location>
        <begin position="1"/>
        <end position="23"/>
    </location>
</feature>
<dbReference type="AlphaFoldDB" id="A0A8H4L290"/>
<feature type="region of interest" description="Disordered" evidence="1">
    <location>
        <begin position="1"/>
        <end position="26"/>
    </location>
</feature>
<dbReference type="OrthoDB" id="21502at2759"/>
<evidence type="ECO:0000313" key="3">
    <source>
        <dbReference type="Proteomes" id="UP000554235"/>
    </source>
</evidence>
<evidence type="ECO:0000313" key="2">
    <source>
        <dbReference type="EMBL" id="KAF4461602.1"/>
    </source>
</evidence>
<protein>
    <submittedName>
        <fullName evidence="2">Uncharacterized protein</fullName>
    </submittedName>
</protein>
<sequence length="130" mass="14414">MVGYRDDVLPKDATDADNSEKTGRTGRMCVRSKRENASVTAGIVFDLIKNRKEESQIIFLPTRLIESPQDRASKALAEKHTSIPILSNGDILSAIFIRFARAFTPLSGSADLRTQLSRMHETSEYSLALS</sequence>
<dbReference type="Proteomes" id="UP000554235">
    <property type="component" value="Unassembled WGS sequence"/>
</dbReference>
<dbReference type="EMBL" id="JAADYS010001688">
    <property type="protein sequence ID" value="KAF4461602.1"/>
    <property type="molecule type" value="Genomic_DNA"/>
</dbReference>
<name>A0A8H4L290_9HYPO</name>
<comment type="caution">
    <text evidence="2">The sequence shown here is derived from an EMBL/GenBank/DDBJ whole genome shotgun (WGS) entry which is preliminary data.</text>
</comment>
<organism evidence="2 3">
    <name type="scientific">Fusarium albosuccineum</name>
    <dbReference type="NCBI Taxonomy" id="1237068"/>
    <lineage>
        <taxon>Eukaryota</taxon>
        <taxon>Fungi</taxon>
        <taxon>Dikarya</taxon>
        <taxon>Ascomycota</taxon>
        <taxon>Pezizomycotina</taxon>
        <taxon>Sordariomycetes</taxon>
        <taxon>Hypocreomycetidae</taxon>
        <taxon>Hypocreales</taxon>
        <taxon>Nectriaceae</taxon>
        <taxon>Fusarium</taxon>
        <taxon>Fusarium decemcellulare species complex</taxon>
    </lineage>
</organism>
<evidence type="ECO:0000256" key="1">
    <source>
        <dbReference type="SAM" id="MobiDB-lite"/>
    </source>
</evidence>
<proteinExistence type="predicted"/>
<accession>A0A8H4L290</accession>
<gene>
    <name evidence="2" type="ORF">FALBO_11597</name>
</gene>